<protein>
    <submittedName>
        <fullName evidence="1">Uncharacterized protein</fullName>
    </submittedName>
</protein>
<evidence type="ECO:0000313" key="2">
    <source>
        <dbReference type="Proteomes" id="UP000595917"/>
    </source>
</evidence>
<dbReference type="KEGG" id="bhc:JFL75_11320"/>
<dbReference type="AlphaFoldDB" id="A0A7T7XJG2"/>
<name>A0A7T7XJG2_9SPIR</name>
<evidence type="ECO:0000313" key="1">
    <source>
        <dbReference type="EMBL" id="QQO07539.1"/>
    </source>
</evidence>
<proteinExistence type="predicted"/>
<accession>A0A7T7XJG2</accession>
<dbReference type="RefSeq" id="WP_215624845.1">
    <property type="nucleotide sequence ID" value="NZ_CP067089.2"/>
</dbReference>
<dbReference type="Proteomes" id="UP000595917">
    <property type="component" value="Chromosome"/>
</dbReference>
<sequence length="381" mass="41431">MIRRIIHTHKKTASPRLPGARFLILACIAVLCFAACGQNPIFYEISNEVEPKEPLIKGAPSQIVEFQSKLYVGRKNLYVYEDIGNGKPEWTKMDVKPEGEVHDIATTGSHLYALTMDGSDYRSTKLWKSADAQTWVALANTTEYSVLQGAYAAGGVLFIGARNTGNNDHAILYDNGTSLVPIKTGLGSNGRLTGAAIEGPNLYISILDAGIFSATSAAGLAAAQAIDGSDISQLITGIINVQGTILAVTNDEKIYAGTTAGFSQKISKGDMKFTGALALWEKNGTHLLLLGIDYQSGSYTYGYREMLLTSTGELSDYTLREPGEDASTVTNRSRYRSTLGRHVVRSLMQTPFAIDPEQTLFASTQKDGLWSYRDEEWNAEE</sequence>
<dbReference type="EMBL" id="CP067089">
    <property type="protein sequence ID" value="QQO07539.1"/>
    <property type="molecule type" value="Genomic_DNA"/>
</dbReference>
<gene>
    <name evidence="1" type="ORF">JFL75_11320</name>
</gene>
<organism evidence="1 2">
    <name type="scientific">Breznakiella homolactica</name>
    <dbReference type="NCBI Taxonomy" id="2798577"/>
    <lineage>
        <taxon>Bacteria</taxon>
        <taxon>Pseudomonadati</taxon>
        <taxon>Spirochaetota</taxon>
        <taxon>Spirochaetia</taxon>
        <taxon>Spirochaetales</taxon>
        <taxon>Breznakiellaceae</taxon>
        <taxon>Breznakiella</taxon>
    </lineage>
</organism>
<reference evidence="1" key="1">
    <citation type="submission" date="2021-01" db="EMBL/GenBank/DDBJ databases">
        <title>Description of Breznakiella homolactica.</title>
        <authorList>
            <person name="Song Y."/>
            <person name="Brune A."/>
        </authorList>
    </citation>
    <scope>NUCLEOTIDE SEQUENCE</scope>
    <source>
        <strain evidence="1">RmG30</strain>
    </source>
</reference>
<keyword evidence="2" id="KW-1185">Reference proteome</keyword>